<gene>
    <name evidence="1" type="ORF">KIW84_057183</name>
</gene>
<sequence>MKQKQLSKGNKYQEGRRPRYDHIPVSYAHLLPILVKAGAIMPKQTEPTKLPYGRKHDPHSTCGYHAGYVGHSTEVCHALKTKVQELIDQNLLCFTPETAKHPNQGHPPRMLLAYPEASSSTPVAPQYAQDRAPYVTFGIHHDRTSH</sequence>
<dbReference type="PANTHER" id="PTHR32108:SF9">
    <property type="entry name" value="REVERSE TRANSCRIPTASE RNASE H-LIKE DOMAIN-CONTAINING PROTEIN"/>
    <property type="match status" value="1"/>
</dbReference>
<dbReference type="EMBL" id="JAMSHJ010000005">
    <property type="protein sequence ID" value="KAI5412413.1"/>
    <property type="molecule type" value="Genomic_DNA"/>
</dbReference>
<evidence type="ECO:0000313" key="2">
    <source>
        <dbReference type="Proteomes" id="UP001058974"/>
    </source>
</evidence>
<keyword evidence="2" id="KW-1185">Reference proteome</keyword>
<evidence type="ECO:0000313" key="1">
    <source>
        <dbReference type="EMBL" id="KAI5412413.1"/>
    </source>
</evidence>
<dbReference type="Gramene" id="Psat05G0718300-T1">
    <property type="protein sequence ID" value="KAI5412413.1"/>
    <property type="gene ID" value="KIW84_057183"/>
</dbReference>
<protein>
    <submittedName>
        <fullName evidence="1">Uncharacterized protein</fullName>
    </submittedName>
</protein>
<comment type="caution">
    <text evidence="1">The sequence shown here is derived from an EMBL/GenBank/DDBJ whole genome shotgun (WGS) entry which is preliminary data.</text>
</comment>
<reference evidence="1 2" key="1">
    <citation type="journal article" date="2022" name="Nat. Genet.">
        <title>Improved pea reference genome and pan-genome highlight genomic features and evolutionary characteristics.</title>
        <authorList>
            <person name="Yang T."/>
            <person name="Liu R."/>
            <person name="Luo Y."/>
            <person name="Hu S."/>
            <person name="Wang D."/>
            <person name="Wang C."/>
            <person name="Pandey M.K."/>
            <person name="Ge S."/>
            <person name="Xu Q."/>
            <person name="Li N."/>
            <person name="Li G."/>
            <person name="Huang Y."/>
            <person name="Saxena R.K."/>
            <person name="Ji Y."/>
            <person name="Li M."/>
            <person name="Yan X."/>
            <person name="He Y."/>
            <person name="Liu Y."/>
            <person name="Wang X."/>
            <person name="Xiang C."/>
            <person name="Varshney R.K."/>
            <person name="Ding H."/>
            <person name="Gao S."/>
            <person name="Zong X."/>
        </authorList>
    </citation>
    <scope>NUCLEOTIDE SEQUENCE [LARGE SCALE GENOMIC DNA]</scope>
    <source>
        <strain evidence="1 2">cv. Zhongwan 6</strain>
    </source>
</reference>
<organism evidence="1 2">
    <name type="scientific">Pisum sativum</name>
    <name type="common">Garden pea</name>
    <name type="synonym">Lathyrus oleraceus</name>
    <dbReference type="NCBI Taxonomy" id="3888"/>
    <lineage>
        <taxon>Eukaryota</taxon>
        <taxon>Viridiplantae</taxon>
        <taxon>Streptophyta</taxon>
        <taxon>Embryophyta</taxon>
        <taxon>Tracheophyta</taxon>
        <taxon>Spermatophyta</taxon>
        <taxon>Magnoliopsida</taxon>
        <taxon>eudicotyledons</taxon>
        <taxon>Gunneridae</taxon>
        <taxon>Pentapetalae</taxon>
        <taxon>rosids</taxon>
        <taxon>fabids</taxon>
        <taxon>Fabales</taxon>
        <taxon>Fabaceae</taxon>
        <taxon>Papilionoideae</taxon>
        <taxon>50 kb inversion clade</taxon>
        <taxon>NPAAA clade</taxon>
        <taxon>Hologalegina</taxon>
        <taxon>IRL clade</taxon>
        <taxon>Fabeae</taxon>
        <taxon>Lathyrus</taxon>
    </lineage>
</organism>
<name>A0A9D4X2H2_PEA</name>
<dbReference type="Proteomes" id="UP001058974">
    <property type="component" value="Chromosome 5"/>
</dbReference>
<proteinExistence type="predicted"/>
<accession>A0A9D4X2H2</accession>
<dbReference type="PANTHER" id="PTHR32108">
    <property type="entry name" value="DNA-DIRECTED RNA POLYMERASE SUBUNIT ALPHA"/>
    <property type="match status" value="1"/>
</dbReference>
<dbReference type="AlphaFoldDB" id="A0A9D4X2H2"/>